<name>A0A3E2H0P6_SCYLI</name>
<organism evidence="2 3">
    <name type="scientific">Scytalidium lignicola</name>
    <name type="common">Hyphomycete</name>
    <dbReference type="NCBI Taxonomy" id="5539"/>
    <lineage>
        <taxon>Eukaryota</taxon>
        <taxon>Fungi</taxon>
        <taxon>Dikarya</taxon>
        <taxon>Ascomycota</taxon>
        <taxon>Pezizomycotina</taxon>
        <taxon>Leotiomycetes</taxon>
        <taxon>Leotiomycetes incertae sedis</taxon>
        <taxon>Scytalidium</taxon>
    </lineage>
</organism>
<evidence type="ECO:0000256" key="1">
    <source>
        <dbReference type="SAM" id="MobiDB-lite"/>
    </source>
</evidence>
<evidence type="ECO:0000313" key="3">
    <source>
        <dbReference type="Proteomes" id="UP000258309"/>
    </source>
</evidence>
<protein>
    <submittedName>
        <fullName evidence="2">Uncharacterized protein</fullName>
    </submittedName>
</protein>
<reference evidence="2 3" key="1">
    <citation type="submission" date="2018-05" db="EMBL/GenBank/DDBJ databases">
        <title>Draft genome sequence of Scytalidium lignicola DSM 105466, a ubiquitous saprotrophic fungus.</title>
        <authorList>
            <person name="Buettner E."/>
            <person name="Gebauer A.M."/>
            <person name="Hofrichter M."/>
            <person name="Liers C."/>
            <person name="Kellner H."/>
        </authorList>
    </citation>
    <scope>NUCLEOTIDE SEQUENCE [LARGE SCALE GENOMIC DNA]</scope>
    <source>
        <strain evidence="2 3">DSM 105466</strain>
    </source>
</reference>
<keyword evidence="3" id="KW-1185">Reference proteome</keyword>
<dbReference type="AlphaFoldDB" id="A0A3E2H0P6"/>
<accession>A0A3E2H0P6</accession>
<sequence length="92" mass="10129">MSARKYHAAITAQENGERGTRDERQDVVKEMKDEGASRVMRSRANDGDDGNLDEQASGPLAELKLLRFAAYWAMSGDAATQTLDFLGVTDIH</sequence>
<dbReference type="Proteomes" id="UP000258309">
    <property type="component" value="Unassembled WGS sequence"/>
</dbReference>
<evidence type="ECO:0000313" key="2">
    <source>
        <dbReference type="EMBL" id="RFU26901.1"/>
    </source>
</evidence>
<comment type="caution">
    <text evidence="2">The sequence shown here is derived from an EMBL/GenBank/DDBJ whole genome shotgun (WGS) entry which is preliminary data.</text>
</comment>
<feature type="compositionally biased region" description="Basic and acidic residues" evidence="1">
    <location>
        <begin position="15"/>
        <end position="36"/>
    </location>
</feature>
<dbReference type="EMBL" id="NCSJ02000234">
    <property type="protein sequence ID" value="RFU26901.1"/>
    <property type="molecule type" value="Genomic_DNA"/>
</dbReference>
<feature type="non-terminal residue" evidence="2">
    <location>
        <position position="1"/>
    </location>
</feature>
<feature type="region of interest" description="Disordered" evidence="1">
    <location>
        <begin position="1"/>
        <end position="56"/>
    </location>
</feature>
<gene>
    <name evidence="2" type="ORF">B7463_g9451</name>
</gene>
<proteinExistence type="predicted"/>
<feature type="non-terminal residue" evidence="2">
    <location>
        <position position="92"/>
    </location>
</feature>